<sequence>MESETILLSLDKIPTMMNAAPARASIQPDSSSATRHPPAPHLLDTFRTPDTNNSHGRGSYHSLKTQNQNRRPRLKPFYDKSARTQATSHVQNLSEAKFVWSDGLDFGEFSGVKADRYQKDFPLRKALSEEVLLAYEMNGKPLNKNCGGPVRLVVPGWFDTNSTKWLCRLLLQAERAKGPFMTRFYNELDLTRDDGALRPVWEVKVNSMIVFPAQDSELTCPDVEVRGWAWSCDSVVAVDVSVDDGKTWIGAEVGPRTDFSWQEFMQVVSLPSLGRHRLTARATSRSGLQQPISGRRNHMHTVDIHLHEQSLT</sequence>
<feature type="domain" description="Moybdenum cofactor oxidoreductase dimerisation" evidence="7">
    <location>
        <begin position="200"/>
        <end position="291"/>
    </location>
</feature>
<dbReference type="GO" id="GO:0005739">
    <property type="term" value="C:mitochondrion"/>
    <property type="evidence" value="ECO:0007669"/>
    <property type="project" value="TreeGrafter"/>
</dbReference>
<protein>
    <recommendedName>
        <fullName evidence="10">Sulfite oxidase</fullName>
    </recommendedName>
</protein>
<dbReference type="Pfam" id="PF00174">
    <property type="entry name" value="Oxidored_molyb"/>
    <property type="match status" value="1"/>
</dbReference>
<dbReference type="GO" id="GO:0020037">
    <property type="term" value="F:heme binding"/>
    <property type="evidence" value="ECO:0007669"/>
    <property type="project" value="TreeGrafter"/>
</dbReference>
<dbReference type="InterPro" id="IPR036374">
    <property type="entry name" value="OxRdtase_Mopterin-bd_sf"/>
</dbReference>
<dbReference type="AlphaFoldDB" id="A0A8H4RW07"/>
<evidence type="ECO:0000313" key="9">
    <source>
        <dbReference type="Proteomes" id="UP000566819"/>
    </source>
</evidence>
<dbReference type="PANTHER" id="PTHR19372">
    <property type="entry name" value="SULFITE REDUCTASE"/>
    <property type="match status" value="1"/>
</dbReference>
<keyword evidence="2" id="KW-0500">Molybdenum</keyword>
<evidence type="ECO:0000313" key="8">
    <source>
        <dbReference type="EMBL" id="KAF4636024.1"/>
    </source>
</evidence>
<evidence type="ECO:0000259" key="7">
    <source>
        <dbReference type="Pfam" id="PF03404"/>
    </source>
</evidence>
<dbReference type="GO" id="GO:0043546">
    <property type="term" value="F:molybdopterin cofactor binding"/>
    <property type="evidence" value="ECO:0007669"/>
    <property type="project" value="TreeGrafter"/>
</dbReference>
<dbReference type="InterPro" id="IPR005066">
    <property type="entry name" value="MoCF_OxRdtse_dimer"/>
</dbReference>
<dbReference type="GO" id="GO:0006790">
    <property type="term" value="P:sulfur compound metabolic process"/>
    <property type="evidence" value="ECO:0007669"/>
    <property type="project" value="TreeGrafter"/>
</dbReference>
<comment type="cofactor">
    <cofactor evidence="1">
        <name>Mo-molybdopterin</name>
        <dbReference type="ChEBI" id="CHEBI:71302"/>
    </cofactor>
</comment>
<dbReference type="SUPFAM" id="SSF81296">
    <property type="entry name" value="E set domains"/>
    <property type="match status" value="1"/>
</dbReference>
<accession>A0A8H4RW07</accession>
<evidence type="ECO:0000256" key="1">
    <source>
        <dbReference type="ARBA" id="ARBA00001924"/>
    </source>
</evidence>
<comment type="caution">
    <text evidence="8">The sequence shown here is derived from an EMBL/GenBank/DDBJ whole genome shotgun (WGS) entry which is preliminary data.</text>
</comment>
<evidence type="ECO:0008006" key="10">
    <source>
        <dbReference type="Google" id="ProtNLM"/>
    </source>
</evidence>
<evidence type="ECO:0000256" key="2">
    <source>
        <dbReference type="ARBA" id="ARBA00022505"/>
    </source>
</evidence>
<dbReference type="GO" id="GO:0030151">
    <property type="term" value="F:molybdenum ion binding"/>
    <property type="evidence" value="ECO:0007669"/>
    <property type="project" value="InterPro"/>
</dbReference>
<dbReference type="Gene3D" id="2.60.40.650">
    <property type="match status" value="1"/>
</dbReference>
<name>A0A8H4RW07_9HELO</name>
<dbReference type="PRINTS" id="PR00407">
    <property type="entry name" value="EUMOPTERIN"/>
</dbReference>
<dbReference type="OrthoDB" id="10051395at2759"/>
<feature type="domain" description="Oxidoreductase molybdopterin-binding" evidence="6">
    <location>
        <begin position="94"/>
        <end position="178"/>
    </location>
</feature>
<keyword evidence="4" id="KW-0560">Oxidoreductase</keyword>
<dbReference type="InterPro" id="IPR008335">
    <property type="entry name" value="Mopterin_OxRdtase_euk"/>
</dbReference>
<dbReference type="Proteomes" id="UP000566819">
    <property type="component" value="Unassembled WGS sequence"/>
</dbReference>
<gene>
    <name evidence="8" type="ORF">G7Y89_g2074</name>
</gene>
<evidence type="ECO:0000256" key="3">
    <source>
        <dbReference type="ARBA" id="ARBA00022723"/>
    </source>
</evidence>
<dbReference type="SUPFAM" id="SSF56524">
    <property type="entry name" value="Oxidoreductase molybdopterin-binding domain"/>
    <property type="match status" value="1"/>
</dbReference>
<keyword evidence="3" id="KW-0479">Metal-binding</keyword>
<organism evidence="8 9">
    <name type="scientific">Cudoniella acicularis</name>
    <dbReference type="NCBI Taxonomy" id="354080"/>
    <lineage>
        <taxon>Eukaryota</taxon>
        <taxon>Fungi</taxon>
        <taxon>Dikarya</taxon>
        <taxon>Ascomycota</taxon>
        <taxon>Pezizomycotina</taxon>
        <taxon>Leotiomycetes</taxon>
        <taxon>Helotiales</taxon>
        <taxon>Tricladiaceae</taxon>
        <taxon>Cudoniella</taxon>
    </lineage>
</organism>
<dbReference type="GO" id="GO:0008482">
    <property type="term" value="F:sulfite oxidase activity"/>
    <property type="evidence" value="ECO:0007669"/>
    <property type="project" value="TreeGrafter"/>
</dbReference>
<dbReference type="InterPro" id="IPR000572">
    <property type="entry name" value="OxRdtase_Mopterin-bd_dom"/>
</dbReference>
<proteinExistence type="predicted"/>
<evidence type="ECO:0000256" key="5">
    <source>
        <dbReference type="SAM" id="MobiDB-lite"/>
    </source>
</evidence>
<keyword evidence="9" id="KW-1185">Reference proteome</keyword>
<reference evidence="8 9" key="1">
    <citation type="submission" date="2020-03" db="EMBL/GenBank/DDBJ databases">
        <title>Draft Genome Sequence of Cudoniella acicularis.</title>
        <authorList>
            <person name="Buettner E."/>
            <person name="Kellner H."/>
        </authorList>
    </citation>
    <scope>NUCLEOTIDE SEQUENCE [LARGE SCALE GENOMIC DNA]</scope>
    <source>
        <strain evidence="8 9">DSM 108380</strain>
    </source>
</reference>
<dbReference type="PANTHER" id="PTHR19372:SF7">
    <property type="entry name" value="SULFITE OXIDASE, MITOCHONDRIAL"/>
    <property type="match status" value="1"/>
</dbReference>
<dbReference type="Pfam" id="PF03404">
    <property type="entry name" value="Mo-co_dimer"/>
    <property type="match status" value="1"/>
</dbReference>
<dbReference type="Gene3D" id="3.90.420.10">
    <property type="entry name" value="Oxidoreductase, molybdopterin-binding domain"/>
    <property type="match status" value="1"/>
</dbReference>
<feature type="compositionally biased region" description="Polar residues" evidence="5">
    <location>
        <begin position="48"/>
        <end position="69"/>
    </location>
</feature>
<feature type="region of interest" description="Disordered" evidence="5">
    <location>
        <begin position="22"/>
        <end position="71"/>
    </location>
</feature>
<dbReference type="InterPro" id="IPR014756">
    <property type="entry name" value="Ig_E-set"/>
</dbReference>
<evidence type="ECO:0000256" key="4">
    <source>
        <dbReference type="ARBA" id="ARBA00023002"/>
    </source>
</evidence>
<evidence type="ECO:0000259" key="6">
    <source>
        <dbReference type="Pfam" id="PF00174"/>
    </source>
</evidence>
<dbReference type="EMBL" id="JAAMPI010000087">
    <property type="protein sequence ID" value="KAF4636024.1"/>
    <property type="molecule type" value="Genomic_DNA"/>
</dbReference>